<proteinExistence type="predicted"/>
<dbReference type="AlphaFoldDB" id="A0A9Q9DYA7"/>
<organism evidence="1 2">
    <name type="scientific">Curvularia clavata</name>
    <dbReference type="NCBI Taxonomy" id="95742"/>
    <lineage>
        <taxon>Eukaryota</taxon>
        <taxon>Fungi</taxon>
        <taxon>Dikarya</taxon>
        <taxon>Ascomycota</taxon>
        <taxon>Pezizomycotina</taxon>
        <taxon>Dothideomycetes</taxon>
        <taxon>Pleosporomycetidae</taxon>
        <taxon>Pleosporales</taxon>
        <taxon>Pleosporineae</taxon>
        <taxon>Pleosporaceae</taxon>
        <taxon>Curvularia</taxon>
    </lineage>
</organism>
<protein>
    <submittedName>
        <fullName evidence="1">HET multi-domain protein</fullName>
    </submittedName>
</protein>
<dbReference type="InterPro" id="IPR019734">
    <property type="entry name" value="TPR_rpt"/>
</dbReference>
<accession>A0A9Q9DYA7</accession>
<dbReference type="Proteomes" id="UP001056012">
    <property type="component" value="Chromosome 8"/>
</dbReference>
<dbReference type="InterPro" id="IPR011990">
    <property type="entry name" value="TPR-like_helical_dom_sf"/>
</dbReference>
<dbReference type="Pfam" id="PF13374">
    <property type="entry name" value="TPR_10"/>
    <property type="match status" value="2"/>
</dbReference>
<keyword evidence="2" id="KW-1185">Reference proteome</keyword>
<dbReference type="InterPro" id="IPR027417">
    <property type="entry name" value="P-loop_NTPase"/>
</dbReference>
<dbReference type="PRINTS" id="PR00381">
    <property type="entry name" value="KINESINLIGHT"/>
</dbReference>
<evidence type="ECO:0000313" key="2">
    <source>
        <dbReference type="Proteomes" id="UP001056012"/>
    </source>
</evidence>
<dbReference type="InterPro" id="IPR053137">
    <property type="entry name" value="NLR-like"/>
</dbReference>
<dbReference type="Gene3D" id="3.40.50.300">
    <property type="entry name" value="P-loop containing nucleotide triphosphate hydrolases"/>
    <property type="match status" value="1"/>
</dbReference>
<dbReference type="VEuPathDB" id="FungiDB:yc1106_09660"/>
<dbReference type="PANTHER" id="PTHR46082:SF6">
    <property type="entry name" value="AAA+ ATPASE DOMAIN-CONTAINING PROTEIN-RELATED"/>
    <property type="match status" value="1"/>
</dbReference>
<name>A0A9Q9DYA7_CURCL</name>
<dbReference type="OrthoDB" id="1658288at2759"/>
<dbReference type="EMBL" id="CP089281">
    <property type="protein sequence ID" value="USP82386.1"/>
    <property type="molecule type" value="Genomic_DNA"/>
</dbReference>
<evidence type="ECO:0000313" key="1">
    <source>
        <dbReference type="EMBL" id="USP82386.1"/>
    </source>
</evidence>
<dbReference type="Pfam" id="PF13424">
    <property type="entry name" value="TPR_12"/>
    <property type="match status" value="3"/>
</dbReference>
<dbReference type="SUPFAM" id="SSF52540">
    <property type="entry name" value="P-loop containing nucleoside triphosphate hydrolases"/>
    <property type="match status" value="1"/>
</dbReference>
<dbReference type="PANTHER" id="PTHR46082">
    <property type="entry name" value="ATP/GTP-BINDING PROTEIN-RELATED"/>
    <property type="match status" value="1"/>
</dbReference>
<dbReference type="SMART" id="SM00028">
    <property type="entry name" value="TPR"/>
    <property type="match status" value="4"/>
</dbReference>
<reference evidence="1" key="1">
    <citation type="submission" date="2021-12" db="EMBL/GenBank/DDBJ databases">
        <title>Curvularia clavata genome.</title>
        <authorList>
            <person name="Cao Y."/>
        </authorList>
    </citation>
    <scope>NUCLEOTIDE SEQUENCE</scope>
    <source>
        <strain evidence="1">Yc1106</strain>
    </source>
</reference>
<gene>
    <name evidence="1" type="ORF">yc1106_09660</name>
</gene>
<dbReference type="Gene3D" id="1.25.40.10">
    <property type="entry name" value="Tetratricopeptide repeat domain"/>
    <property type="match status" value="2"/>
</dbReference>
<dbReference type="SUPFAM" id="SSF48452">
    <property type="entry name" value="TPR-like"/>
    <property type="match status" value="3"/>
</dbReference>
<sequence length="726" mass="81162">MSQESFKLAYREIGIRLCIPGISDDNADVQRLVKETLSSGNIGDWLMVVDNADDSQVLVGVDNESDGLARPIDYIPHSNKGAVLFTTRSRKAAIDLTQSNVLEVNDMGKIEARQLLARRTTKQELLNDEAAVDILLETLTSLPLAIVQAAAFMSQNNTSVSEYLSLLQSASTKSELFREQFQDPSTYRSMHSTIAKTWHISFEQIQRQDPLAAEYLSFIACIDRVGIPQSILPPEKFIIQQVKALGTLTGYAFITERQQTVPGSGERFFDMHRLVHMALGWWLEGHGKQADWADTAAARVEELVPDLWHEGREVWGAYLPHAKHVAELVKIMDGARSASILERLGRCQMSLGQYASAITSHREASSLRKEILGLEHPDTLTSMSNLVSVLSKQGKYEEAERINRQELECTKRVLGPEHPDTLTSISHLALILDRQGKHEEAEIMNRQTLAQREKVLGPEHLSTLTSMSNLAGVLNIQRKYYEAEAMNRQTLARYIKVLGSEHPFTLTSMSNLALVLDSQNKYKEAEIMNRQTLALREKVLGPEHPDTLTSMNNLAGVLERQSKYKEAEVIHRQTLEQREKILGSRHPDTLTSMGILVGVLCRQGKYEEAEAISWQTLAQREEVLGSEHPDTLTSVYGLAQILAQRHRVEESLQLYQRASAGYDAVLGEGHPKALACRRRYADLRASQEQQLNYAPSTLQSGAGETTKKTSKLSRGLAKIGIRGSKH</sequence>